<protein>
    <recommendedName>
        <fullName evidence="2">Pyridoxamine 5'-phosphate oxidase N-terminal domain-containing protein</fullName>
    </recommendedName>
</protein>
<evidence type="ECO:0000313" key="4">
    <source>
        <dbReference type="Proteomes" id="UP000316199"/>
    </source>
</evidence>
<name>A0A520S390_9GAMM</name>
<evidence type="ECO:0000313" key="3">
    <source>
        <dbReference type="EMBL" id="RZO76942.1"/>
    </source>
</evidence>
<dbReference type="AlphaFoldDB" id="A0A520S390"/>
<dbReference type="InterPro" id="IPR052019">
    <property type="entry name" value="F420H2_bilvrd_red/Heme_oxyg"/>
</dbReference>
<sequence>MIKITGEQDEYLRNHKWAALATGRKDGSPQLSQIAYAWNGNDFAISVKSYTAKWRNALRQPKVALLIHEDRRQLVIYGTVRCIDSDPARAELTRRVHEAFFDDLKIEINDEFVSLLERDKRTIFLITPYKVLDEGFKVVQE</sequence>
<keyword evidence="1" id="KW-0560">Oxidoreductase</keyword>
<evidence type="ECO:0000256" key="1">
    <source>
        <dbReference type="ARBA" id="ARBA00023002"/>
    </source>
</evidence>
<dbReference type="PANTHER" id="PTHR35176">
    <property type="entry name" value="HEME OXYGENASE HI_0854-RELATED"/>
    <property type="match status" value="1"/>
</dbReference>
<organism evidence="3 4">
    <name type="scientific">OM182 bacterium</name>
    <dbReference type="NCBI Taxonomy" id="2510334"/>
    <lineage>
        <taxon>Bacteria</taxon>
        <taxon>Pseudomonadati</taxon>
        <taxon>Pseudomonadota</taxon>
        <taxon>Gammaproteobacteria</taxon>
        <taxon>OMG group</taxon>
        <taxon>OM182 clade</taxon>
    </lineage>
</organism>
<dbReference type="SUPFAM" id="SSF50475">
    <property type="entry name" value="FMN-binding split barrel"/>
    <property type="match status" value="1"/>
</dbReference>
<evidence type="ECO:0000259" key="2">
    <source>
        <dbReference type="Pfam" id="PF01243"/>
    </source>
</evidence>
<dbReference type="PANTHER" id="PTHR35176:SF6">
    <property type="entry name" value="HEME OXYGENASE HI_0854-RELATED"/>
    <property type="match status" value="1"/>
</dbReference>
<reference evidence="3 4" key="1">
    <citation type="submission" date="2019-02" db="EMBL/GenBank/DDBJ databases">
        <title>Prokaryotic population dynamics and viral predation in marine succession experiment using metagenomics: the confinement effect.</title>
        <authorList>
            <person name="Haro-Moreno J.M."/>
            <person name="Rodriguez-Valera F."/>
            <person name="Lopez-Perez M."/>
        </authorList>
    </citation>
    <scope>NUCLEOTIDE SEQUENCE [LARGE SCALE GENOMIC DNA]</scope>
    <source>
        <strain evidence="3">MED-G157</strain>
    </source>
</reference>
<dbReference type="InterPro" id="IPR012349">
    <property type="entry name" value="Split_barrel_FMN-bd"/>
</dbReference>
<dbReference type="EMBL" id="SHAG01000006">
    <property type="protein sequence ID" value="RZO76942.1"/>
    <property type="molecule type" value="Genomic_DNA"/>
</dbReference>
<accession>A0A520S390</accession>
<feature type="domain" description="Pyridoxamine 5'-phosphate oxidase N-terminal" evidence="2">
    <location>
        <begin position="5"/>
        <end position="113"/>
    </location>
</feature>
<proteinExistence type="predicted"/>
<gene>
    <name evidence="3" type="ORF">EVA68_02670</name>
</gene>
<dbReference type="GO" id="GO:0070967">
    <property type="term" value="F:coenzyme F420 binding"/>
    <property type="evidence" value="ECO:0007669"/>
    <property type="project" value="TreeGrafter"/>
</dbReference>
<dbReference type="Gene3D" id="2.30.110.10">
    <property type="entry name" value="Electron Transport, Fmn-binding Protein, Chain A"/>
    <property type="match status" value="1"/>
</dbReference>
<dbReference type="Proteomes" id="UP000316199">
    <property type="component" value="Unassembled WGS sequence"/>
</dbReference>
<dbReference type="GO" id="GO:0005829">
    <property type="term" value="C:cytosol"/>
    <property type="evidence" value="ECO:0007669"/>
    <property type="project" value="TreeGrafter"/>
</dbReference>
<comment type="caution">
    <text evidence="3">The sequence shown here is derived from an EMBL/GenBank/DDBJ whole genome shotgun (WGS) entry which is preliminary data.</text>
</comment>
<dbReference type="InterPro" id="IPR011576">
    <property type="entry name" value="Pyridox_Oxase_N"/>
</dbReference>
<dbReference type="Pfam" id="PF01243">
    <property type="entry name" value="PNPOx_N"/>
    <property type="match status" value="1"/>
</dbReference>
<dbReference type="GO" id="GO:0016627">
    <property type="term" value="F:oxidoreductase activity, acting on the CH-CH group of donors"/>
    <property type="evidence" value="ECO:0007669"/>
    <property type="project" value="TreeGrafter"/>
</dbReference>